<gene>
    <name evidence="2" type="ORF">AsFPU1_0158</name>
</gene>
<dbReference type="InterPro" id="IPR041705">
    <property type="entry name" value="PIN_Sll0205"/>
</dbReference>
<dbReference type="PANTHER" id="PTHR36173">
    <property type="entry name" value="RIBONUCLEASE VAPC16-RELATED"/>
    <property type="match status" value="1"/>
</dbReference>
<dbReference type="InterPro" id="IPR002716">
    <property type="entry name" value="PIN_dom"/>
</dbReference>
<dbReference type="PANTHER" id="PTHR36173:SF2">
    <property type="entry name" value="RIBONUCLEASE VAPC16"/>
    <property type="match status" value="1"/>
</dbReference>
<dbReference type="SUPFAM" id="SSF88723">
    <property type="entry name" value="PIN domain-like"/>
    <property type="match status" value="1"/>
</dbReference>
<sequence>MMKLLLDTHAFLWWVSDDPKLSLTAREMITDSDNTVYLSVVSAWEIIIKVGTSKLSLPENPEIYIPSRLISNQFESLSVLMSHVLRINSLAHFHKDPFDRLLIAQSLVEDIPIITVDSLIVQYPVKTIW</sequence>
<proteinExistence type="predicted"/>
<dbReference type="Proteomes" id="UP000287247">
    <property type="component" value="Unassembled WGS sequence"/>
</dbReference>
<reference evidence="3" key="1">
    <citation type="submission" date="2017-05" db="EMBL/GenBank/DDBJ databases">
        <title>Physiological properties and genetic analysis related to exopolysaccharide production of fresh-water unicellular cyanobacterium Aphanothece sacrum, Suizenji Nori, that has been cultured as a food source in Japan.</title>
        <authorList>
            <person name="Kanesaki Y."/>
            <person name="Yoshikawa S."/>
            <person name="Ohki K."/>
        </authorList>
    </citation>
    <scope>NUCLEOTIDE SEQUENCE [LARGE SCALE GENOMIC DNA]</scope>
    <source>
        <strain evidence="3">FPU1</strain>
    </source>
</reference>
<dbReference type="Pfam" id="PF01850">
    <property type="entry name" value="PIN"/>
    <property type="match status" value="1"/>
</dbReference>
<feature type="domain" description="PIN" evidence="1">
    <location>
        <begin position="5"/>
        <end position="119"/>
    </location>
</feature>
<organism evidence="2 3">
    <name type="scientific">Aphanothece sacrum FPU1</name>
    <dbReference type="NCBI Taxonomy" id="1920663"/>
    <lineage>
        <taxon>Bacteria</taxon>
        <taxon>Bacillati</taxon>
        <taxon>Cyanobacteriota</taxon>
        <taxon>Cyanophyceae</taxon>
        <taxon>Oscillatoriophycideae</taxon>
        <taxon>Chroococcales</taxon>
        <taxon>Aphanothecaceae</taxon>
        <taxon>Aphanothece</taxon>
    </lineage>
</organism>
<dbReference type="EMBL" id="BDQK01000001">
    <property type="protein sequence ID" value="GBF78769.1"/>
    <property type="molecule type" value="Genomic_DNA"/>
</dbReference>
<dbReference type="AlphaFoldDB" id="A0A401IBZ5"/>
<evidence type="ECO:0000313" key="3">
    <source>
        <dbReference type="Proteomes" id="UP000287247"/>
    </source>
</evidence>
<name>A0A401IBZ5_APHSA</name>
<dbReference type="Gene3D" id="3.40.50.1010">
    <property type="entry name" value="5'-nuclease"/>
    <property type="match status" value="1"/>
</dbReference>
<accession>A0A401IBZ5</accession>
<protein>
    <recommendedName>
        <fullName evidence="1">PIN domain-containing protein</fullName>
    </recommendedName>
</protein>
<comment type="caution">
    <text evidence="2">The sequence shown here is derived from an EMBL/GenBank/DDBJ whole genome shotgun (WGS) entry which is preliminary data.</text>
</comment>
<keyword evidence="3" id="KW-1185">Reference proteome</keyword>
<dbReference type="RefSeq" id="WP_227873322.1">
    <property type="nucleotide sequence ID" value="NZ_BDQK01000001.1"/>
</dbReference>
<dbReference type="InterPro" id="IPR029060">
    <property type="entry name" value="PIN-like_dom_sf"/>
</dbReference>
<evidence type="ECO:0000259" key="1">
    <source>
        <dbReference type="Pfam" id="PF01850"/>
    </source>
</evidence>
<dbReference type="InterPro" id="IPR052919">
    <property type="entry name" value="TA_system_RNase"/>
</dbReference>
<dbReference type="CDD" id="cd09872">
    <property type="entry name" value="PIN_Sll0205-like"/>
    <property type="match status" value="1"/>
</dbReference>
<evidence type="ECO:0000313" key="2">
    <source>
        <dbReference type="EMBL" id="GBF78769.1"/>
    </source>
</evidence>